<dbReference type="SUPFAM" id="SSF53850">
    <property type="entry name" value="Periplasmic binding protein-like II"/>
    <property type="match status" value="1"/>
</dbReference>
<keyword evidence="6" id="KW-1185">Reference proteome</keyword>
<dbReference type="KEGG" id="hadh:FRZ61_41760"/>
<proteinExistence type="inferred from homology"/>
<dbReference type="PANTHER" id="PTHR43649:SF34">
    <property type="entry name" value="ABC TRANSPORTER PERIPLASMIC-BINDING PROTEIN YCJN-RELATED"/>
    <property type="match status" value="1"/>
</dbReference>
<protein>
    <submittedName>
        <fullName evidence="5">ABC transporter substrate-binding protein</fullName>
    </submittedName>
</protein>
<sequence length="468" mass="52520">MLPSYVMRPRSAQAALALDTVDTDAAAAAKKLAAGRDITLKILEPSGSLGNVKPVAEVWTAQTGIKVEYIEVPLGEINQKMLLEAVAKTGAFDIALPATFGIPDLVESGILVNLDKYAAKYQPDGFQADTLYSIGDFYKDSFYGYQTDGDTYVMFYLKEWLDNPEEQKAFADANGYALKVPDTWEELDAQLKHFHRPDKGQYGGALFRTQYFIAWEWWVRFHAKGFYPFDNDLNPQINNEAGVKALEELVAASQYLYPGARTNGLFENFEAYGKGDSYANIGWGGTQKYLNSDKSSVKGKLAFGFTPGGNVKGKLLKTPYFNWGWNYVVSSVSKEPEIAYLFTLFATSPKESTVAVRDPDGYFDPFRSEHYKDPDIIKSYSEAFLVVHEASMRGSIPDLYLKGQGEYFDALRVAIQDVDVGKQKPKEALDDVANTWNRITRRAGKKGQQEQWKFLKSLYPRSIRDELT</sequence>
<dbReference type="PANTHER" id="PTHR43649">
    <property type="entry name" value="ARABINOSE-BINDING PROTEIN-RELATED"/>
    <property type="match status" value="1"/>
</dbReference>
<comment type="subcellular location">
    <subcellularLocation>
        <location evidence="1">Periplasm</location>
    </subcellularLocation>
</comment>
<dbReference type="GO" id="GO:0042597">
    <property type="term" value="C:periplasmic space"/>
    <property type="evidence" value="ECO:0007669"/>
    <property type="project" value="UniProtKB-SubCell"/>
</dbReference>
<accession>A0A5J6N5R8</accession>
<dbReference type="Gene3D" id="3.40.190.10">
    <property type="entry name" value="Periplasmic binding protein-like II"/>
    <property type="match status" value="2"/>
</dbReference>
<keyword evidence="4" id="KW-0732">Signal</keyword>
<dbReference type="Pfam" id="PF01547">
    <property type="entry name" value="SBP_bac_1"/>
    <property type="match status" value="1"/>
</dbReference>
<organism evidence="5 6">
    <name type="scientific">Hypericibacter adhaerens</name>
    <dbReference type="NCBI Taxonomy" id="2602016"/>
    <lineage>
        <taxon>Bacteria</taxon>
        <taxon>Pseudomonadati</taxon>
        <taxon>Pseudomonadota</taxon>
        <taxon>Alphaproteobacteria</taxon>
        <taxon>Rhodospirillales</taxon>
        <taxon>Dongiaceae</taxon>
        <taxon>Hypericibacter</taxon>
    </lineage>
</organism>
<evidence type="ECO:0000256" key="1">
    <source>
        <dbReference type="ARBA" id="ARBA00004418"/>
    </source>
</evidence>
<dbReference type="Proteomes" id="UP000325797">
    <property type="component" value="Chromosome"/>
</dbReference>
<evidence type="ECO:0000256" key="3">
    <source>
        <dbReference type="ARBA" id="ARBA00022448"/>
    </source>
</evidence>
<evidence type="ECO:0000256" key="4">
    <source>
        <dbReference type="ARBA" id="ARBA00022729"/>
    </source>
</evidence>
<evidence type="ECO:0000256" key="2">
    <source>
        <dbReference type="ARBA" id="ARBA00008520"/>
    </source>
</evidence>
<dbReference type="AlphaFoldDB" id="A0A5J6N5R8"/>
<name>A0A5J6N5R8_9PROT</name>
<gene>
    <name evidence="5" type="ORF">FRZ61_41760</name>
</gene>
<dbReference type="InterPro" id="IPR050490">
    <property type="entry name" value="Bact_solute-bd_prot1"/>
</dbReference>
<reference evidence="5 6" key="1">
    <citation type="submission" date="2019-08" db="EMBL/GenBank/DDBJ databases">
        <title>Hyperibacter terrae gen. nov., sp. nov. and Hyperibacter viscosus sp. nov., two new members in the family Rhodospirillaceae isolated from the rhizosphere of Hypericum perforatum.</title>
        <authorList>
            <person name="Noviana Z."/>
        </authorList>
    </citation>
    <scope>NUCLEOTIDE SEQUENCE [LARGE SCALE GENOMIC DNA]</scope>
    <source>
        <strain evidence="5 6">R5959</strain>
    </source>
</reference>
<evidence type="ECO:0000313" key="6">
    <source>
        <dbReference type="Proteomes" id="UP000325797"/>
    </source>
</evidence>
<dbReference type="InterPro" id="IPR006059">
    <property type="entry name" value="SBP"/>
</dbReference>
<keyword evidence="3" id="KW-0813">Transport</keyword>
<comment type="similarity">
    <text evidence="2">Belongs to the bacterial solute-binding protein 1 family.</text>
</comment>
<dbReference type="EMBL" id="CP042582">
    <property type="protein sequence ID" value="QEX24235.1"/>
    <property type="molecule type" value="Genomic_DNA"/>
</dbReference>
<evidence type="ECO:0000313" key="5">
    <source>
        <dbReference type="EMBL" id="QEX24235.1"/>
    </source>
</evidence>